<feature type="domain" description="Reverse transcriptase" evidence="2">
    <location>
        <begin position="301"/>
        <end position="411"/>
    </location>
</feature>
<dbReference type="AlphaFoldDB" id="A0A6A4VZF0"/>
<keyword evidence="5" id="KW-1185">Reference proteome</keyword>
<evidence type="ECO:0000259" key="3">
    <source>
        <dbReference type="Pfam" id="PF18701"/>
    </source>
</evidence>
<comment type="caution">
    <text evidence="4">The sequence shown here is derived from an EMBL/GenBank/DDBJ whole genome shotgun (WGS) entry which is preliminary data.</text>
</comment>
<dbReference type="InterPro" id="IPR043128">
    <property type="entry name" value="Rev_trsase/Diguanyl_cyclase"/>
</dbReference>
<accession>A0A6A4VZF0</accession>
<evidence type="ECO:0000313" key="5">
    <source>
        <dbReference type="Proteomes" id="UP000440578"/>
    </source>
</evidence>
<dbReference type="Gene3D" id="3.10.10.10">
    <property type="entry name" value="HIV Type 1 Reverse Transcriptase, subunit A, domain 1"/>
    <property type="match status" value="1"/>
</dbReference>
<evidence type="ECO:0000313" key="4">
    <source>
        <dbReference type="EMBL" id="KAF0299535.1"/>
    </source>
</evidence>
<evidence type="ECO:0000259" key="2">
    <source>
        <dbReference type="Pfam" id="PF00078"/>
    </source>
</evidence>
<dbReference type="OrthoDB" id="8061911at2759"/>
<dbReference type="InterPro" id="IPR043502">
    <property type="entry name" value="DNA/RNA_pol_sf"/>
</dbReference>
<dbReference type="Pfam" id="PF00078">
    <property type="entry name" value="RVT_1"/>
    <property type="match status" value="1"/>
</dbReference>
<dbReference type="PANTHER" id="PTHR47331">
    <property type="entry name" value="PHD-TYPE DOMAIN-CONTAINING PROTEIN"/>
    <property type="match status" value="1"/>
</dbReference>
<protein>
    <recommendedName>
        <fullName evidence="6">DUF5641 domain-containing protein</fullName>
    </recommendedName>
</protein>
<dbReference type="PANTHER" id="PTHR47331:SF5">
    <property type="entry name" value="RIBONUCLEASE H"/>
    <property type="match status" value="1"/>
</dbReference>
<dbReference type="Pfam" id="PF18701">
    <property type="entry name" value="DUF5641"/>
    <property type="match status" value="1"/>
</dbReference>
<proteinExistence type="predicted"/>
<dbReference type="Proteomes" id="UP000440578">
    <property type="component" value="Unassembled WGS sequence"/>
</dbReference>
<dbReference type="Gene3D" id="3.30.70.270">
    <property type="match status" value="1"/>
</dbReference>
<feature type="domain" description="DUF5641" evidence="3">
    <location>
        <begin position="583"/>
        <end position="676"/>
    </location>
</feature>
<name>A0A6A4VZF0_AMPAM</name>
<gene>
    <name evidence="4" type="ORF">FJT64_027740</name>
</gene>
<dbReference type="InterPro" id="IPR040676">
    <property type="entry name" value="DUF5641"/>
</dbReference>
<dbReference type="InterPro" id="IPR000477">
    <property type="entry name" value="RT_dom"/>
</dbReference>
<dbReference type="EMBL" id="VIIS01001358">
    <property type="protein sequence ID" value="KAF0299535.1"/>
    <property type="molecule type" value="Genomic_DNA"/>
</dbReference>
<feature type="region of interest" description="Disordered" evidence="1">
    <location>
        <begin position="514"/>
        <end position="536"/>
    </location>
</feature>
<evidence type="ECO:0008006" key="6">
    <source>
        <dbReference type="Google" id="ProtNLM"/>
    </source>
</evidence>
<dbReference type="GO" id="GO:0071897">
    <property type="term" value="P:DNA biosynthetic process"/>
    <property type="evidence" value="ECO:0007669"/>
    <property type="project" value="UniProtKB-ARBA"/>
</dbReference>
<evidence type="ECO:0000256" key="1">
    <source>
        <dbReference type="SAM" id="MobiDB-lite"/>
    </source>
</evidence>
<reference evidence="4 5" key="1">
    <citation type="submission" date="2019-07" db="EMBL/GenBank/DDBJ databases">
        <title>Draft genome assembly of a fouling barnacle, Amphibalanus amphitrite (Darwin, 1854): The first reference genome for Thecostraca.</title>
        <authorList>
            <person name="Kim W."/>
        </authorList>
    </citation>
    <scope>NUCLEOTIDE SEQUENCE [LARGE SCALE GENOMIC DNA]</scope>
    <source>
        <strain evidence="4">SNU_AA5</strain>
        <tissue evidence="4">Soma without cirri and trophi</tissue>
    </source>
</reference>
<sequence length="681" mass="76873">MESEAQLKQKRTVARVFLKFLQKEMSIREEAAAQEEEDHPALVEVAGPRGVRLVRALIDGGADASFIRASLADQLGLEKVGQGTFACVGFKERVEEAHQYDQLYKVVLWNQVEVNPGLRLVETVFGYVLHGQSPGQQTTRQRHAYRCQLVDVERMWTLDAVGVAAEETAERDPPVPTWNAAENRYEMGLVWKSDQRPVSNLMLSKTRTHRMTEKLNVEQFQEYDDHLHQLLEDAVIEPAQPSPPSEFILPHRGLHRNGKLRVVFDGSAPDGAGMSLNSYLEPGENLLHRLPAVLLNFRSGAVGCQTDIRAAFHQIVLTEEDRQFVQLLWAGQRLRFRRVPFGLTCSPYMLLCTISEHVRRCLRDEPVLLQKVQDSVYMDDMCPSFSTRAEAEAGLTKMGDVFSEASMDLHKTRMSGDDNEDEKVLGLLWSTRSDRLAVTVPQVTCPGTRTELLSAAVNRTAWILRFAHNARHQRTERRSGALSPDERREALRFWIRVSQSAAYAPELEALTAGAPLPPNSRLEKDGAQPSVQPGRCGLFRSDVRQGRRQGDDDVLTPAHLLFGVTSIRGVLSPSGHELDSLSRRWRHQRLVSEHLVQRWTKEYLQTLRTWSFSRRGRPVRLPEVGEIVLVHAEGPRGRWPLARVVSLLSGADGRARAASIVLRGRLTRRPINKLLRLEASE</sequence>
<organism evidence="4 5">
    <name type="scientific">Amphibalanus amphitrite</name>
    <name type="common">Striped barnacle</name>
    <name type="synonym">Balanus amphitrite</name>
    <dbReference type="NCBI Taxonomy" id="1232801"/>
    <lineage>
        <taxon>Eukaryota</taxon>
        <taxon>Metazoa</taxon>
        <taxon>Ecdysozoa</taxon>
        <taxon>Arthropoda</taxon>
        <taxon>Crustacea</taxon>
        <taxon>Multicrustacea</taxon>
        <taxon>Cirripedia</taxon>
        <taxon>Thoracica</taxon>
        <taxon>Thoracicalcarea</taxon>
        <taxon>Balanomorpha</taxon>
        <taxon>Balanoidea</taxon>
        <taxon>Balanidae</taxon>
        <taxon>Amphibalaninae</taxon>
        <taxon>Amphibalanus</taxon>
    </lineage>
</organism>
<dbReference type="SUPFAM" id="SSF56672">
    <property type="entry name" value="DNA/RNA polymerases"/>
    <property type="match status" value="1"/>
</dbReference>